<dbReference type="GeneID" id="19412416"/>
<dbReference type="KEGG" id="tvs:TRAVEDRAFT_24765"/>
<sequence>MGGISPTTPRGPFTRQCGITLITWVGGSVRTLPAKEPYSMVVLKDNEIVESFKNIPQTNVNQTDFTWLTNIAAGQQVRIEIFDQIGAVAPTGLFTIQPGTSNCSLII</sequence>
<proteinExistence type="predicted"/>
<dbReference type="Proteomes" id="UP000054317">
    <property type="component" value="Unassembled WGS sequence"/>
</dbReference>
<keyword evidence="2" id="KW-1185">Reference proteome</keyword>
<dbReference type="OrthoDB" id="2758692at2759"/>
<dbReference type="RefSeq" id="XP_008044997.1">
    <property type="nucleotide sequence ID" value="XM_008046806.1"/>
</dbReference>
<name>R7S7W4_TRAVS</name>
<evidence type="ECO:0000313" key="1">
    <source>
        <dbReference type="EMBL" id="EIW52081.1"/>
    </source>
</evidence>
<organism evidence="1 2">
    <name type="scientific">Trametes versicolor (strain FP-101664)</name>
    <name type="common">White-rot fungus</name>
    <name type="synonym">Coriolus versicolor</name>
    <dbReference type="NCBI Taxonomy" id="717944"/>
    <lineage>
        <taxon>Eukaryota</taxon>
        <taxon>Fungi</taxon>
        <taxon>Dikarya</taxon>
        <taxon>Basidiomycota</taxon>
        <taxon>Agaricomycotina</taxon>
        <taxon>Agaricomycetes</taxon>
        <taxon>Polyporales</taxon>
        <taxon>Polyporaceae</taxon>
        <taxon>Trametes</taxon>
    </lineage>
</organism>
<accession>R7S7W4</accession>
<evidence type="ECO:0000313" key="2">
    <source>
        <dbReference type="Proteomes" id="UP000054317"/>
    </source>
</evidence>
<dbReference type="AlphaFoldDB" id="R7S7W4"/>
<gene>
    <name evidence="1" type="ORF">TRAVEDRAFT_24765</name>
</gene>
<reference evidence="2" key="1">
    <citation type="journal article" date="2012" name="Science">
        <title>The Paleozoic origin of enzymatic lignin decomposition reconstructed from 31 fungal genomes.</title>
        <authorList>
            <person name="Floudas D."/>
            <person name="Binder M."/>
            <person name="Riley R."/>
            <person name="Barry K."/>
            <person name="Blanchette R.A."/>
            <person name="Henrissat B."/>
            <person name="Martinez A.T."/>
            <person name="Otillar R."/>
            <person name="Spatafora J.W."/>
            <person name="Yadav J.S."/>
            <person name="Aerts A."/>
            <person name="Benoit I."/>
            <person name="Boyd A."/>
            <person name="Carlson A."/>
            <person name="Copeland A."/>
            <person name="Coutinho P.M."/>
            <person name="de Vries R.P."/>
            <person name="Ferreira P."/>
            <person name="Findley K."/>
            <person name="Foster B."/>
            <person name="Gaskell J."/>
            <person name="Glotzer D."/>
            <person name="Gorecki P."/>
            <person name="Heitman J."/>
            <person name="Hesse C."/>
            <person name="Hori C."/>
            <person name="Igarashi K."/>
            <person name="Jurgens J.A."/>
            <person name="Kallen N."/>
            <person name="Kersten P."/>
            <person name="Kohler A."/>
            <person name="Kuees U."/>
            <person name="Kumar T.K.A."/>
            <person name="Kuo A."/>
            <person name="LaButti K."/>
            <person name="Larrondo L.F."/>
            <person name="Lindquist E."/>
            <person name="Ling A."/>
            <person name="Lombard V."/>
            <person name="Lucas S."/>
            <person name="Lundell T."/>
            <person name="Martin R."/>
            <person name="McLaughlin D.J."/>
            <person name="Morgenstern I."/>
            <person name="Morin E."/>
            <person name="Murat C."/>
            <person name="Nagy L.G."/>
            <person name="Nolan M."/>
            <person name="Ohm R.A."/>
            <person name="Patyshakuliyeva A."/>
            <person name="Rokas A."/>
            <person name="Ruiz-Duenas F.J."/>
            <person name="Sabat G."/>
            <person name="Salamov A."/>
            <person name="Samejima M."/>
            <person name="Schmutz J."/>
            <person name="Slot J.C."/>
            <person name="St John F."/>
            <person name="Stenlid J."/>
            <person name="Sun H."/>
            <person name="Sun S."/>
            <person name="Syed K."/>
            <person name="Tsang A."/>
            <person name="Wiebenga A."/>
            <person name="Young D."/>
            <person name="Pisabarro A."/>
            <person name="Eastwood D.C."/>
            <person name="Martin F."/>
            <person name="Cullen D."/>
            <person name="Grigoriev I.V."/>
            <person name="Hibbett D.S."/>
        </authorList>
    </citation>
    <scope>NUCLEOTIDE SEQUENCE [LARGE SCALE GENOMIC DNA]</scope>
    <source>
        <strain evidence="2">FP-101664</strain>
    </source>
</reference>
<dbReference type="EMBL" id="JH711797">
    <property type="protein sequence ID" value="EIW52081.1"/>
    <property type="molecule type" value="Genomic_DNA"/>
</dbReference>
<protein>
    <submittedName>
        <fullName evidence="1">Uncharacterized protein</fullName>
    </submittedName>
</protein>